<reference evidence="2" key="1">
    <citation type="journal article" date="2019" name="Int. J. Syst. Evol. Microbiol.">
        <title>The Global Catalogue of Microorganisms (GCM) 10K type strain sequencing project: providing services to taxonomists for standard genome sequencing and annotation.</title>
        <authorList>
            <consortium name="The Broad Institute Genomics Platform"/>
            <consortium name="The Broad Institute Genome Sequencing Center for Infectious Disease"/>
            <person name="Wu L."/>
            <person name="Ma J."/>
        </authorList>
    </citation>
    <scope>NUCLEOTIDE SEQUENCE [LARGE SCALE GENOMIC DNA]</scope>
    <source>
        <strain evidence="2">CGMCC 1.15353</strain>
    </source>
</reference>
<evidence type="ECO:0000313" key="2">
    <source>
        <dbReference type="Proteomes" id="UP000642571"/>
    </source>
</evidence>
<protein>
    <submittedName>
        <fullName evidence="1">Stage V sporulation protein AE</fullName>
    </submittedName>
</protein>
<dbReference type="InterPro" id="IPR025914">
    <property type="entry name" value="SpoVAE"/>
</dbReference>
<dbReference type="RefSeq" id="WP_188650412.1">
    <property type="nucleotide sequence ID" value="NZ_BMIN01000001.1"/>
</dbReference>
<organism evidence="1 2">
    <name type="scientific">Pontibacillus salipaludis</name>
    <dbReference type="NCBI Taxonomy" id="1697394"/>
    <lineage>
        <taxon>Bacteria</taxon>
        <taxon>Bacillati</taxon>
        <taxon>Bacillota</taxon>
        <taxon>Bacilli</taxon>
        <taxon>Bacillales</taxon>
        <taxon>Bacillaceae</taxon>
        <taxon>Pontibacillus</taxon>
    </lineage>
</organism>
<name>A0ABQ1PND3_9BACI</name>
<dbReference type="Pfam" id="PF14097">
    <property type="entry name" value="SpoVAE"/>
    <property type="match status" value="1"/>
</dbReference>
<evidence type="ECO:0000313" key="1">
    <source>
        <dbReference type="EMBL" id="GGD00069.1"/>
    </source>
</evidence>
<dbReference type="Proteomes" id="UP000642571">
    <property type="component" value="Unassembled WGS sequence"/>
</dbReference>
<sequence length="191" mass="20859">MLSKKVIVITDGDEYARKAIDYLAGEVGGTSLAQYSANPTTASSEEIIKAVNRAKEEPVYVLLDDAGIQGVGPGERVLLDLAKESSITIIGAIAVASHTRYREWSRFTFAIDRKGEIVAQGVDKEGEREMEIGRISGDTVYSLDELDIPTVVAIGDIGKMYGQDDLKKGVPITRKAIELILERADENEERE</sequence>
<dbReference type="EMBL" id="BMIN01000001">
    <property type="protein sequence ID" value="GGD00069.1"/>
    <property type="molecule type" value="Genomic_DNA"/>
</dbReference>
<comment type="caution">
    <text evidence="1">The sequence shown here is derived from an EMBL/GenBank/DDBJ whole genome shotgun (WGS) entry which is preliminary data.</text>
</comment>
<accession>A0ABQ1PND3</accession>
<proteinExistence type="predicted"/>
<gene>
    <name evidence="1" type="primary">spoVAEA</name>
    <name evidence="1" type="ORF">GCM10011389_04190</name>
</gene>
<keyword evidence="2" id="KW-1185">Reference proteome</keyword>